<dbReference type="SMART" id="SM00950">
    <property type="entry name" value="Piwi"/>
    <property type="match status" value="1"/>
</dbReference>
<dbReference type="Proteomes" id="UP000244855">
    <property type="component" value="Unassembled WGS sequence"/>
</dbReference>
<dbReference type="PROSITE" id="PS50822">
    <property type="entry name" value="PIWI"/>
    <property type="match status" value="1"/>
</dbReference>
<accession>A0A2V1E398</accession>
<dbReference type="CDD" id="cd04657">
    <property type="entry name" value="Piwi_ago-like"/>
    <property type="match status" value="1"/>
</dbReference>
<evidence type="ECO:0000259" key="3">
    <source>
        <dbReference type="PROSITE" id="PS50822"/>
    </source>
</evidence>
<evidence type="ECO:0000313" key="4">
    <source>
        <dbReference type="EMBL" id="PVI04669.1"/>
    </source>
</evidence>
<dbReference type="AlphaFoldDB" id="A0A2V1E398"/>
<dbReference type="EMBL" id="KZ805319">
    <property type="protein sequence ID" value="PVI04669.1"/>
    <property type="molecule type" value="Genomic_DNA"/>
</dbReference>
<dbReference type="InterPro" id="IPR003165">
    <property type="entry name" value="Piwi"/>
</dbReference>
<dbReference type="Pfam" id="PF02171">
    <property type="entry name" value="Piwi"/>
    <property type="match status" value="1"/>
</dbReference>
<keyword evidence="1" id="KW-0175">Coiled coil</keyword>
<sequence length="970" mass="109649">MSHFLDDDPNSVLHYPPPDSPNLIRNSKGKDWVLPKEMEGCKLSLKVKDPKYPLRKEFLSTKANKPMLTNHFEYKFNGKYLHEYRITEIKEKDRRRIKSIFKLAIEEIPGLADKRDKFATNYIDTIVAWEDLKLGMNAGDSSPIHSITFEGKTHDTRLVYITAHDIGDLQEYSLGKAERERANVETISKCLNIILSKRFDPAKVHQQSSNKFFIKKARNALDFGRDAGGGNSQSLEIMRGYYYNIKEGMGNIILNFNLATSAFYRPILVSEFLADTRTFPQHKLENELKGLSVVLVAKRRETKDGGESGANENQPKTNKIYKVTGLSFEPIEQLMFHKRVKGEDGKFVKDENDKYVEEPKKTSIADYIGESFVNAPVHGRRAVNVAKSTTAPPIWYAQEQLRIVPYQVYNRPVPDTLTASMVNQAAKSPQDARAHIEGEGLKTLGFTNSQAEEIDSSAPIHIEPSMLRIPYNVLNIPNPRYGNNTPAGGITRWKIPRVGFYTKSNKTELKFCFIVGRGISPNTISNYAGKIVTYISNCGIRPQAMKQLPNIDITSDTAIDGALQTAKNRGAFLVFLAMKSKSIPTYSTFKDLADRKYGLQTVCLAQMPKNIDEYMQNVSMKLNLKLGGINHSVDTVQSILSNNTMVLGADVVHAGSGSFPGTPSIASIVGSVDNTGGKFLGSVRLQRVDKDDKEIIDEVEAMVVERLKDWCLSRGKLPTNIIYYRDGVSSGQYDAVKNIEITAIRKAYNSAPPKFRPDTNLNITAVVVGKRHHTRFYMENPKDAAKFDRDNTPAGTFVDRLVTSPYYQDFFLQSHIGIKGTAKPAHYFVVENEIPGMSIERLRDLTHGLCFSYVRATTGVSYAAPAYYADHLCERARLYVRKYFIGDDQDFRKDLDNKKKELVEKYRKARENSKDKKNLEDKKRADTKAINNDLNKIVSDQVKRDFYKYNGNSGNGNPWDPRIEKTMFWM</sequence>
<reference evidence="4 5" key="1">
    <citation type="journal article" date="2018" name="Sci. Rep.">
        <title>Comparative genomics provides insights into the lifestyle and reveals functional heterogeneity of dark septate endophytic fungi.</title>
        <authorList>
            <person name="Knapp D.G."/>
            <person name="Nemeth J.B."/>
            <person name="Barry K."/>
            <person name="Hainaut M."/>
            <person name="Henrissat B."/>
            <person name="Johnson J."/>
            <person name="Kuo A."/>
            <person name="Lim J.H.P."/>
            <person name="Lipzen A."/>
            <person name="Nolan M."/>
            <person name="Ohm R.A."/>
            <person name="Tamas L."/>
            <person name="Grigoriev I.V."/>
            <person name="Spatafora J.W."/>
            <person name="Nagy L.G."/>
            <person name="Kovacs G.M."/>
        </authorList>
    </citation>
    <scope>NUCLEOTIDE SEQUENCE [LARGE SCALE GENOMIC DNA]</scope>
    <source>
        <strain evidence="4 5">DSE2036</strain>
    </source>
</reference>
<dbReference type="InterPro" id="IPR012337">
    <property type="entry name" value="RNaseH-like_sf"/>
</dbReference>
<dbReference type="GO" id="GO:0003676">
    <property type="term" value="F:nucleic acid binding"/>
    <property type="evidence" value="ECO:0007669"/>
    <property type="project" value="InterPro"/>
</dbReference>
<dbReference type="InterPro" id="IPR036397">
    <property type="entry name" value="RNaseH_sf"/>
</dbReference>
<proteinExistence type="predicted"/>
<evidence type="ECO:0000313" key="5">
    <source>
        <dbReference type="Proteomes" id="UP000244855"/>
    </source>
</evidence>
<organism evidence="4 5">
    <name type="scientific">Periconia macrospinosa</name>
    <dbReference type="NCBI Taxonomy" id="97972"/>
    <lineage>
        <taxon>Eukaryota</taxon>
        <taxon>Fungi</taxon>
        <taxon>Dikarya</taxon>
        <taxon>Ascomycota</taxon>
        <taxon>Pezizomycotina</taxon>
        <taxon>Dothideomycetes</taxon>
        <taxon>Pleosporomycetidae</taxon>
        <taxon>Pleosporales</taxon>
        <taxon>Massarineae</taxon>
        <taxon>Periconiaceae</taxon>
        <taxon>Periconia</taxon>
    </lineage>
</organism>
<feature type="coiled-coil region" evidence="1">
    <location>
        <begin position="892"/>
        <end position="919"/>
    </location>
</feature>
<dbReference type="SUPFAM" id="SSF53098">
    <property type="entry name" value="Ribonuclease H-like"/>
    <property type="match status" value="1"/>
</dbReference>
<dbReference type="InterPro" id="IPR045246">
    <property type="entry name" value="Piwi_ago-like"/>
</dbReference>
<dbReference type="OrthoDB" id="10252740at2759"/>
<keyword evidence="5" id="KW-1185">Reference proteome</keyword>
<dbReference type="Gene3D" id="3.30.420.10">
    <property type="entry name" value="Ribonuclease H-like superfamily/Ribonuclease H"/>
    <property type="match status" value="1"/>
</dbReference>
<evidence type="ECO:0000256" key="2">
    <source>
        <dbReference type="SAM" id="MobiDB-lite"/>
    </source>
</evidence>
<dbReference type="Gene3D" id="3.40.50.2300">
    <property type="match status" value="1"/>
</dbReference>
<dbReference type="STRING" id="97972.A0A2V1E398"/>
<dbReference type="SUPFAM" id="SSF101690">
    <property type="entry name" value="PAZ domain"/>
    <property type="match status" value="1"/>
</dbReference>
<dbReference type="PANTHER" id="PTHR22891">
    <property type="entry name" value="EUKARYOTIC TRANSLATION INITIATION FACTOR 2C"/>
    <property type="match status" value="1"/>
</dbReference>
<name>A0A2V1E398_9PLEO</name>
<feature type="domain" description="Piwi" evidence="3">
    <location>
        <begin position="571"/>
        <end position="881"/>
    </location>
</feature>
<feature type="region of interest" description="Disordered" evidence="2">
    <location>
        <begin position="1"/>
        <end position="20"/>
    </location>
</feature>
<dbReference type="InterPro" id="IPR036085">
    <property type="entry name" value="PAZ_dom_sf"/>
</dbReference>
<dbReference type="Gene3D" id="2.170.260.10">
    <property type="entry name" value="paz domain"/>
    <property type="match status" value="1"/>
</dbReference>
<protein>
    <submittedName>
        <fullName evidence="4">Piwi-domain-containing protein</fullName>
    </submittedName>
</protein>
<evidence type="ECO:0000256" key="1">
    <source>
        <dbReference type="SAM" id="Coils"/>
    </source>
</evidence>
<gene>
    <name evidence="4" type="ORF">DM02DRAFT_518122</name>
</gene>